<dbReference type="InterPro" id="IPR032508">
    <property type="entry name" value="FecR_C"/>
</dbReference>
<dbReference type="Pfam" id="PF04773">
    <property type="entry name" value="FecR"/>
    <property type="match status" value="1"/>
</dbReference>
<dbReference type="Gene3D" id="2.60.120.1440">
    <property type="match status" value="1"/>
</dbReference>
<dbReference type="EMBL" id="QRZA01000022">
    <property type="protein sequence ID" value="RGV32261.1"/>
    <property type="molecule type" value="Genomic_DNA"/>
</dbReference>
<dbReference type="RefSeq" id="WP_118261024.1">
    <property type="nucleotide sequence ID" value="NZ_CALBWO010000041.1"/>
</dbReference>
<dbReference type="InterPro" id="IPR012373">
    <property type="entry name" value="Ferrdict_sens_TM"/>
</dbReference>
<proteinExistence type="predicted"/>
<evidence type="ECO:0000259" key="1">
    <source>
        <dbReference type="Pfam" id="PF04773"/>
    </source>
</evidence>
<evidence type="ECO:0000259" key="2">
    <source>
        <dbReference type="Pfam" id="PF16344"/>
    </source>
</evidence>
<dbReference type="InterPro" id="IPR006860">
    <property type="entry name" value="FecR"/>
</dbReference>
<gene>
    <name evidence="3" type="ORF">DWW18_14400</name>
</gene>
<sequence length="396" mass="46204">MNLLRRRFKIAHLIAEEFAGVITKENQARLEQWRVESPAHAKEYDEIRTYIMTGNEYWEKEKRTVKNEWRKFERVHFGKYVIWKKIGRCAAIMVIPLLVCGYFVSSEWKFSEVTIADHVEIVPGTGRAQLIMADGRFLKLEQKENMKLDLPGVKIVATEKKIVYRAIEEETSTPKEEEYNTLVVPRGGEYMLELSDGTKVWLNSDSELRFPITFVGDRRSVEIEGEAYFEVAKDEGKPFHVLAKGADIKVLGTSFNVMTYRGRTITTLVEGKVCLTYKDESVLMVPDRQAEVIAETGKILMREVDARNFTLWKDGVFYFENAALETIAERLSQWYDVNIVFNDEALKKLRYSVEMKRYNNIQDLLTKIEKTQKVKFLIQGKSIYIHKWLETYDLLE</sequence>
<dbReference type="Pfam" id="PF16344">
    <property type="entry name" value="FecR_C"/>
    <property type="match status" value="1"/>
</dbReference>
<dbReference type="Gene3D" id="3.55.50.30">
    <property type="match status" value="1"/>
</dbReference>
<feature type="domain" description="Protein FecR C-terminal" evidence="2">
    <location>
        <begin position="317"/>
        <end position="385"/>
    </location>
</feature>
<evidence type="ECO:0000313" key="4">
    <source>
        <dbReference type="Proteomes" id="UP000283589"/>
    </source>
</evidence>
<comment type="caution">
    <text evidence="3">The sequence shown here is derived from an EMBL/GenBank/DDBJ whole genome shotgun (WGS) entry which is preliminary data.</text>
</comment>
<evidence type="ECO:0000313" key="3">
    <source>
        <dbReference type="EMBL" id="RGV32261.1"/>
    </source>
</evidence>
<name>A0A412WXH1_9BACT</name>
<dbReference type="GO" id="GO:0016989">
    <property type="term" value="F:sigma factor antagonist activity"/>
    <property type="evidence" value="ECO:0007669"/>
    <property type="project" value="TreeGrafter"/>
</dbReference>
<organism evidence="3 4">
    <name type="scientific">Butyricimonas virosa</name>
    <dbReference type="NCBI Taxonomy" id="544645"/>
    <lineage>
        <taxon>Bacteria</taxon>
        <taxon>Pseudomonadati</taxon>
        <taxon>Bacteroidota</taxon>
        <taxon>Bacteroidia</taxon>
        <taxon>Bacteroidales</taxon>
        <taxon>Odoribacteraceae</taxon>
        <taxon>Butyricimonas</taxon>
    </lineage>
</organism>
<dbReference type="Proteomes" id="UP000283589">
    <property type="component" value="Unassembled WGS sequence"/>
</dbReference>
<dbReference type="PANTHER" id="PTHR30273">
    <property type="entry name" value="PERIPLASMIC SIGNAL SENSOR AND SIGMA FACTOR ACTIVATOR FECR-RELATED"/>
    <property type="match status" value="1"/>
</dbReference>
<dbReference type="PANTHER" id="PTHR30273:SF2">
    <property type="entry name" value="PROTEIN FECR"/>
    <property type="match status" value="1"/>
</dbReference>
<dbReference type="AlphaFoldDB" id="A0A412WXH1"/>
<accession>A0A412WXH1</accession>
<protein>
    <submittedName>
        <fullName evidence="3">DUF4974 domain-containing protein</fullName>
    </submittedName>
</protein>
<feature type="domain" description="FecR protein" evidence="1">
    <location>
        <begin position="182"/>
        <end position="273"/>
    </location>
</feature>
<reference evidence="3 4" key="1">
    <citation type="submission" date="2018-08" db="EMBL/GenBank/DDBJ databases">
        <title>A genome reference for cultivated species of the human gut microbiota.</title>
        <authorList>
            <person name="Zou Y."/>
            <person name="Xue W."/>
            <person name="Luo G."/>
        </authorList>
    </citation>
    <scope>NUCLEOTIDE SEQUENCE [LARGE SCALE GENOMIC DNA]</scope>
    <source>
        <strain evidence="3 4">AF14-49</strain>
    </source>
</reference>
<dbReference type="STRING" id="1121130.GCA_000519105_01260"/>